<sequence>MSTSPRHPAFYASRRQLWSTLPGAKPKWIYRCLRHTGLGTNCDSLLDVWYTVFLTTSTIWLILIGMWRYRDFKAQAYDPRFGGAWNEAATLHVQLGALILAFAIFPIMIYASVAHTGHLANDTVTLGRDLLHLQRALSTCTVAQRFWKPTNSVNHHHTLNDSQNANRSRNASLGDDELDTLLLKRRGGDCYARTLHAVRPFSTVLFVLVVYILLFPVCVLEAEQLRNEAIDPGKSFCTLLTQ</sequence>
<dbReference type="AlphaFoldDB" id="A0A183AB29"/>
<evidence type="ECO:0000313" key="2">
    <source>
        <dbReference type="EMBL" id="VDP71794.1"/>
    </source>
</evidence>
<gene>
    <name evidence="2" type="ORF">ECPE_LOCUS4164</name>
</gene>
<dbReference type="WBParaSite" id="ECPE_0000417201-mRNA-1">
    <property type="protein sequence ID" value="ECPE_0000417201-mRNA-1"/>
    <property type="gene ID" value="ECPE_0000417201"/>
</dbReference>
<keyword evidence="1" id="KW-1133">Transmembrane helix</keyword>
<feature type="transmembrane region" description="Helical" evidence="1">
    <location>
        <begin position="48"/>
        <end position="67"/>
    </location>
</feature>
<evidence type="ECO:0000313" key="4">
    <source>
        <dbReference type="WBParaSite" id="ECPE_0000417201-mRNA-1"/>
    </source>
</evidence>
<keyword evidence="1" id="KW-0472">Membrane</keyword>
<dbReference type="OrthoDB" id="10033661at2759"/>
<dbReference type="EMBL" id="UZAN01041046">
    <property type="protein sequence ID" value="VDP71794.1"/>
    <property type="molecule type" value="Genomic_DNA"/>
</dbReference>
<organism evidence="4">
    <name type="scientific">Echinostoma caproni</name>
    <dbReference type="NCBI Taxonomy" id="27848"/>
    <lineage>
        <taxon>Eukaryota</taxon>
        <taxon>Metazoa</taxon>
        <taxon>Spiralia</taxon>
        <taxon>Lophotrochozoa</taxon>
        <taxon>Platyhelminthes</taxon>
        <taxon>Trematoda</taxon>
        <taxon>Digenea</taxon>
        <taxon>Plagiorchiida</taxon>
        <taxon>Echinostomata</taxon>
        <taxon>Echinostomatoidea</taxon>
        <taxon>Echinostomatidae</taxon>
        <taxon>Echinostoma</taxon>
    </lineage>
</organism>
<feature type="transmembrane region" description="Helical" evidence="1">
    <location>
        <begin position="201"/>
        <end position="220"/>
    </location>
</feature>
<accession>A0A183AB29</accession>
<evidence type="ECO:0000256" key="1">
    <source>
        <dbReference type="SAM" id="Phobius"/>
    </source>
</evidence>
<reference evidence="2 3" key="2">
    <citation type="submission" date="2018-11" db="EMBL/GenBank/DDBJ databases">
        <authorList>
            <consortium name="Pathogen Informatics"/>
        </authorList>
    </citation>
    <scope>NUCLEOTIDE SEQUENCE [LARGE SCALE GENOMIC DNA]</scope>
    <source>
        <strain evidence="2 3">Egypt</strain>
    </source>
</reference>
<keyword evidence="3" id="KW-1185">Reference proteome</keyword>
<dbReference type="Proteomes" id="UP000272942">
    <property type="component" value="Unassembled WGS sequence"/>
</dbReference>
<reference evidence="4" key="1">
    <citation type="submission" date="2016-06" db="UniProtKB">
        <authorList>
            <consortium name="WormBaseParasite"/>
        </authorList>
    </citation>
    <scope>IDENTIFICATION</scope>
</reference>
<feature type="transmembrane region" description="Helical" evidence="1">
    <location>
        <begin position="88"/>
        <end position="111"/>
    </location>
</feature>
<keyword evidence="1" id="KW-0812">Transmembrane</keyword>
<protein>
    <submittedName>
        <fullName evidence="4">Anoctamin</fullName>
    </submittedName>
</protein>
<name>A0A183AB29_9TREM</name>
<proteinExistence type="predicted"/>
<evidence type="ECO:0000313" key="3">
    <source>
        <dbReference type="Proteomes" id="UP000272942"/>
    </source>
</evidence>